<dbReference type="GO" id="GO:0052689">
    <property type="term" value="F:carboxylic ester hydrolase activity"/>
    <property type="evidence" value="ECO:0007669"/>
    <property type="project" value="UniProtKB-KW"/>
</dbReference>
<dbReference type="AlphaFoldDB" id="A0A094JYX3"/>
<dbReference type="OrthoDB" id="7197884at2"/>
<comment type="similarity">
    <text evidence="1">Belongs to the tannase family.</text>
</comment>
<sequence length="581" mass="62052">MKKTNFLLPLAIAPLCLAMWGCNGNGHNNDENTANTLPILGEATPGSLNSCEDLATQFSFDSTVITDAHTVAAGAVSYNDSEAYNAPAHCVITGYMNERTGKGIAGDTTYRIGFEMRLPVDWNGRFYYQANGGLDGSVAKAVGRFLFSGGADSGALNKGFAVISSDAGHPSPTPTFGLDPQARKDYGYNAVAQLTPMAKSLIETAYGKQPDRSYFGGCSNGGRHTMVAATRYADLYDGFLVGNPGFNLPKAAVDQMYGIQQYSSLVDVDPNDILASIQGAITEQEFGVVSKAVLAQCDALDGAADGMVNALEACQDAFDLNRDVPTCAGDRDGTCLTQAQKDVLSNIMGGAHNTAGEAIYTNFPYDAGMGTDDYFSWEYFMAMMRDPGAVAFIFSTPPTLLGNTEADAYNYVKNFSMDTDAPKIYATDATYTEAGMDFMPPVDPTDMGTLRDRGAKILAIHGTSDPVFSVQDTINWYNGLEAANTNEADKFARLYLVPGMNHCGRGPATDKFDALDKLVSWVEDGTEPEAIEASVRADNAELPADWSAQRTRPLCPYPQIATYNGSGSVEDAASFSCKAPE</sequence>
<organism evidence="9 10">
    <name type="scientific">Shewanella mangrovi</name>
    <dbReference type="NCBI Taxonomy" id="1515746"/>
    <lineage>
        <taxon>Bacteria</taxon>
        <taxon>Pseudomonadati</taxon>
        <taxon>Pseudomonadota</taxon>
        <taxon>Gammaproteobacteria</taxon>
        <taxon>Alteromonadales</taxon>
        <taxon>Shewanellaceae</taxon>
        <taxon>Shewanella</taxon>
    </lineage>
</organism>
<evidence type="ECO:0000313" key="9">
    <source>
        <dbReference type="EMBL" id="KFZ37641.1"/>
    </source>
</evidence>
<comment type="caution">
    <text evidence="9">The sequence shown here is derived from an EMBL/GenBank/DDBJ whole genome shotgun (WGS) entry which is preliminary data.</text>
</comment>
<evidence type="ECO:0000256" key="4">
    <source>
        <dbReference type="ARBA" id="ARBA00022729"/>
    </source>
</evidence>
<evidence type="ECO:0000256" key="3">
    <source>
        <dbReference type="ARBA" id="ARBA00022723"/>
    </source>
</evidence>
<evidence type="ECO:0000256" key="6">
    <source>
        <dbReference type="ARBA" id="ARBA00022837"/>
    </source>
</evidence>
<evidence type="ECO:0000313" key="10">
    <source>
        <dbReference type="Proteomes" id="UP000029264"/>
    </source>
</evidence>
<accession>A0A094JYX3</accession>
<keyword evidence="10" id="KW-1185">Reference proteome</keyword>
<evidence type="ECO:0000256" key="5">
    <source>
        <dbReference type="ARBA" id="ARBA00022801"/>
    </source>
</evidence>
<gene>
    <name evidence="9" type="ORF">HR45_09465</name>
</gene>
<evidence type="ECO:0000256" key="1">
    <source>
        <dbReference type="ARBA" id="ARBA00006249"/>
    </source>
</evidence>
<evidence type="ECO:0000256" key="8">
    <source>
        <dbReference type="SAM" id="SignalP"/>
    </source>
</evidence>
<dbReference type="SMR" id="A0A094JYX3"/>
<dbReference type="GO" id="GO:0046872">
    <property type="term" value="F:metal ion binding"/>
    <property type="evidence" value="ECO:0007669"/>
    <property type="project" value="UniProtKB-KW"/>
</dbReference>
<dbReference type="Pfam" id="PF07519">
    <property type="entry name" value="Tannase"/>
    <property type="match status" value="1"/>
</dbReference>
<dbReference type="InterPro" id="IPR011118">
    <property type="entry name" value="Tannase/feruloyl_esterase"/>
</dbReference>
<dbReference type="SUPFAM" id="SSF53474">
    <property type="entry name" value="alpha/beta-Hydrolases"/>
    <property type="match status" value="1"/>
</dbReference>
<dbReference type="eggNOG" id="COG1073">
    <property type="taxonomic scope" value="Bacteria"/>
</dbReference>
<keyword evidence="4 8" id="KW-0732">Signal</keyword>
<dbReference type="InterPro" id="IPR029058">
    <property type="entry name" value="AB_hydrolase_fold"/>
</dbReference>
<keyword evidence="5" id="KW-0378">Hydrolase</keyword>
<dbReference type="PANTHER" id="PTHR33938">
    <property type="entry name" value="FERULOYL ESTERASE B-RELATED"/>
    <property type="match status" value="1"/>
</dbReference>
<dbReference type="Proteomes" id="UP000029264">
    <property type="component" value="Unassembled WGS sequence"/>
</dbReference>
<keyword evidence="7" id="KW-1015">Disulfide bond</keyword>
<proteinExistence type="inferred from homology"/>
<keyword evidence="3" id="KW-0479">Metal-binding</keyword>
<evidence type="ECO:0000256" key="7">
    <source>
        <dbReference type="ARBA" id="ARBA00023157"/>
    </source>
</evidence>
<evidence type="ECO:0000256" key="2">
    <source>
        <dbReference type="ARBA" id="ARBA00022487"/>
    </source>
</evidence>
<dbReference type="RefSeq" id="WP_037442195.1">
    <property type="nucleotide sequence ID" value="NZ_JPEO01000005.1"/>
</dbReference>
<keyword evidence="6" id="KW-0106">Calcium</keyword>
<dbReference type="STRING" id="1515746.HR45_09465"/>
<dbReference type="Gene3D" id="3.40.50.1820">
    <property type="entry name" value="alpha/beta hydrolase"/>
    <property type="match status" value="2"/>
</dbReference>
<reference evidence="9 10" key="1">
    <citation type="submission" date="2014-06" db="EMBL/GenBank/DDBJ databases">
        <title>Shewanella sp. YQH10.</title>
        <authorList>
            <person name="Liu Y."/>
            <person name="Zeng R."/>
        </authorList>
    </citation>
    <scope>NUCLEOTIDE SEQUENCE [LARGE SCALE GENOMIC DNA]</scope>
    <source>
        <strain evidence="9 10">YQH10</strain>
    </source>
</reference>
<feature type="signal peptide" evidence="8">
    <location>
        <begin position="1"/>
        <end position="18"/>
    </location>
</feature>
<keyword evidence="2" id="KW-0719">Serine esterase</keyword>
<dbReference type="PANTHER" id="PTHR33938:SF15">
    <property type="entry name" value="FERULOYL ESTERASE B-RELATED"/>
    <property type="match status" value="1"/>
</dbReference>
<dbReference type="EMBL" id="JPEO01000005">
    <property type="protein sequence ID" value="KFZ37641.1"/>
    <property type="molecule type" value="Genomic_DNA"/>
</dbReference>
<name>A0A094JYX3_9GAMM</name>
<protein>
    <submittedName>
        <fullName evidence="9">Esterase</fullName>
    </submittedName>
</protein>
<feature type="chain" id="PRO_5001905673" evidence="8">
    <location>
        <begin position="19"/>
        <end position="581"/>
    </location>
</feature>